<keyword evidence="5" id="KW-0342">GTP-binding</keyword>
<dbReference type="GO" id="GO:0000139">
    <property type="term" value="C:Golgi membrane"/>
    <property type="evidence" value="ECO:0007669"/>
    <property type="project" value="UniProtKB-SubCell"/>
</dbReference>
<evidence type="ECO:0000256" key="9">
    <source>
        <dbReference type="ARBA" id="ARBA00037794"/>
    </source>
</evidence>
<dbReference type="FunFam" id="3.40.50.300:FF:000359">
    <property type="entry name" value="Small GTP-binding protein"/>
    <property type="match status" value="1"/>
</dbReference>
<dbReference type="PROSITE" id="PS51421">
    <property type="entry name" value="RAS"/>
    <property type="match status" value="1"/>
</dbReference>
<dbReference type="PROSITE" id="PS51417">
    <property type="entry name" value="ARF"/>
    <property type="match status" value="1"/>
</dbReference>
<comment type="function">
    <text evidence="10">Protein transport. Regulator of membrane traffic from the Golgi apparatus towards the endoplasmic reticulum (ER).</text>
</comment>
<evidence type="ECO:0000256" key="1">
    <source>
        <dbReference type="ARBA" id="ARBA00004198"/>
    </source>
</evidence>
<accession>A0A6P3YX78</accession>
<evidence type="ECO:0000256" key="10">
    <source>
        <dbReference type="ARBA" id="ARBA00053550"/>
    </source>
</evidence>
<dbReference type="GO" id="GO:0003924">
    <property type="term" value="F:GTPase activity"/>
    <property type="evidence" value="ECO:0007669"/>
    <property type="project" value="InterPro"/>
</dbReference>
<dbReference type="SMART" id="SM00174">
    <property type="entry name" value="RHO"/>
    <property type="match status" value="1"/>
</dbReference>
<dbReference type="GO" id="GO:0005525">
    <property type="term" value="F:GTP binding"/>
    <property type="evidence" value="ECO:0007669"/>
    <property type="project" value="UniProtKB-KW"/>
</dbReference>
<comment type="subcellular location">
    <subcellularLocation>
        <location evidence="9">Golgi apparatus membrane</location>
        <topology evidence="9">Lipid-anchor</topology>
    </subcellularLocation>
    <subcellularLocation>
        <location evidence="1">Golgi apparatus</location>
        <location evidence="1">trans-Golgi network membrane</location>
    </subcellularLocation>
</comment>
<dbReference type="Proteomes" id="UP001652623">
    <property type="component" value="Chromosome 1"/>
</dbReference>
<dbReference type="RefSeq" id="XP_015866604.2">
    <property type="nucleotide sequence ID" value="XM_016011118.4"/>
</dbReference>
<keyword evidence="8" id="KW-0636">Prenylation</keyword>
<keyword evidence="4" id="KW-0813">Transport</keyword>
<dbReference type="GO" id="GO:0016192">
    <property type="term" value="P:vesicle-mediated transport"/>
    <property type="evidence" value="ECO:0007669"/>
    <property type="project" value="UniProtKB-KW"/>
</dbReference>
<dbReference type="InterPro" id="IPR050305">
    <property type="entry name" value="Small_GTPase_Rab"/>
</dbReference>
<evidence type="ECO:0000256" key="3">
    <source>
        <dbReference type="ARBA" id="ARBA00022741"/>
    </source>
</evidence>
<dbReference type="PANTHER" id="PTHR47980">
    <property type="entry name" value="LD44762P"/>
    <property type="match status" value="1"/>
</dbReference>
<dbReference type="Gene3D" id="3.40.50.300">
    <property type="entry name" value="P-loop containing nucleotide triphosphate hydrolases"/>
    <property type="match status" value="1"/>
</dbReference>
<dbReference type="AlphaFoldDB" id="A0A6P3YX78"/>
<dbReference type="SMART" id="SM00176">
    <property type="entry name" value="RAN"/>
    <property type="match status" value="1"/>
</dbReference>
<dbReference type="CDD" id="cd01869">
    <property type="entry name" value="Rab1_Ypt1"/>
    <property type="match status" value="1"/>
</dbReference>
<protein>
    <submittedName>
        <fullName evidence="12">Ras-related protein RIC1</fullName>
    </submittedName>
</protein>
<sequence>MRQGTALYVVFVIVISGNSFISWPSQAMTPEYDYLFKLLLIGDSGVGKSCLLLRFADDSYVESYISTIGVDFKIRTVEQEGKIIKLQIWDTAGQERFRTITNSYYRGAHGIVIVYDITDEESFNNVKVWLEEIDKFTTSNVNRLLVGNKSDLIKKRAVSYETAKAFADEIGIPFLETSAKNATNVEQAFTTMVTEIKNRISSQPAMSANKAATVRMHGRPVAQKATCCSS</sequence>
<dbReference type="SMART" id="SM00175">
    <property type="entry name" value="RAB"/>
    <property type="match status" value="1"/>
</dbReference>
<organism evidence="11 12">
    <name type="scientific">Ziziphus jujuba</name>
    <name type="common">Chinese jujube</name>
    <name type="synonym">Ziziphus sativa</name>
    <dbReference type="NCBI Taxonomy" id="326968"/>
    <lineage>
        <taxon>Eukaryota</taxon>
        <taxon>Viridiplantae</taxon>
        <taxon>Streptophyta</taxon>
        <taxon>Embryophyta</taxon>
        <taxon>Tracheophyta</taxon>
        <taxon>Spermatophyta</taxon>
        <taxon>Magnoliopsida</taxon>
        <taxon>eudicotyledons</taxon>
        <taxon>Gunneridae</taxon>
        <taxon>Pentapetalae</taxon>
        <taxon>rosids</taxon>
        <taxon>fabids</taxon>
        <taxon>Rosales</taxon>
        <taxon>Rhamnaceae</taxon>
        <taxon>Paliureae</taxon>
        <taxon>Ziziphus</taxon>
    </lineage>
</organism>
<dbReference type="InterPro" id="IPR057289">
    <property type="entry name" value="Rab1/Ypt1"/>
</dbReference>
<dbReference type="KEGG" id="zju:107404169"/>
<dbReference type="SUPFAM" id="SSF52540">
    <property type="entry name" value="P-loop containing nucleoside triphosphate hydrolases"/>
    <property type="match status" value="1"/>
</dbReference>
<evidence type="ECO:0000256" key="2">
    <source>
        <dbReference type="ARBA" id="ARBA00006270"/>
    </source>
</evidence>
<comment type="similarity">
    <text evidence="2">Belongs to the small GTPase superfamily. Rab family.</text>
</comment>
<dbReference type="InParanoid" id="A0A6P3YX78"/>
<evidence type="ECO:0000313" key="11">
    <source>
        <dbReference type="Proteomes" id="UP001652623"/>
    </source>
</evidence>
<dbReference type="PROSITE" id="PS51419">
    <property type="entry name" value="RAB"/>
    <property type="match status" value="1"/>
</dbReference>
<reference evidence="11" key="1">
    <citation type="submission" date="2025-05" db="UniProtKB">
        <authorList>
            <consortium name="RefSeq"/>
        </authorList>
    </citation>
    <scope>NUCLEOTIDE SEQUENCE [LARGE SCALE GENOMIC DNA]</scope>
</reference>
<keyword evidence="4" id="KW-0931">ER-Golgi transport</keyword>
<gene>
    <name evidence="12" type="primary">LOC107404169</name>
</gene>
<evidence type="ECO:0000313" key="12">
    <source>
        <dbReference type="RefSeq" id="XP_015866604.2"/>
    </source>
</evidence>
<proteinExistence type="inferred from homology"/>
<dbReference type="InterPro" id="IPR005225">
    <property type="entry name" value="Small_GTP-bd"/>
</dbReference>
<reference evidence="12" key="2">
    <citation type="submission" date="2025-08" db="UniProtKB">
        <authorList>
            <consortium name="RefSeq"/>
        </authorList>
    </citation>
    <scope>IDENTIFICATION</scope>
    <source>
        <tissue evidence="12">Seedling</tissue>
    </source>
</reference>
<evidence type="ECO:0000256" key="4">
    <source>
        <dbReference type="ARBA" id="ARBA00022892"/>
    </source>
</evidence>
<dbReference type="GeneID" id="107404169"/>
<dbReference type="PROSITE" id="PS51420">
    <property type="entry name" value="RHO"/>
    <property type="match status" value="1"/>
</dbReference>
<evidence type="ECO:0000256" key="6">
    <source>
        <dbReference type="ARBA" id="ARBA00023136"/>
    </source>
</evidence>
<dbReference type="Pfam" id="PF00071">
    <property type="entry name" value="Ras"/>
    <property type="match status" value="1"/>
</dbReference>
<evidence type="ECO:0000256" key="5">
    <source>
        <dbReference type="ARBA" id="ARBA00023134"/>
    </source>
</evidence>
<dbReference type="InterPro" id="IPR027417">
    <property type="entry name" value="P-loop_NTPase"/>
</dbReference>
<dbReference type="SMART" id="SM00177">
    <property type="entry name" value="ARF"/>
    <property type="match status" value="1"/>
</dbReference>
<name>A0A6P3YX78_ZIZJJ</name>
<dbReference type="NCBIfam" id="TIGR00231">
    <property type="entry name" value="small_GTP"/>
    <property type="match status" value="1"/>
</dbReference>
<keyword evidence="7" id="KW-0449">Lipoprotein</keyword>
<evidence type="ECO:0000256" key="8">
    <source>
        <dbReference type="ARBA" id="ARBA00023289"/>
    </source>
</evidence>
<keyword evidence="3" id="KW-0547">Nucleotide-binding</keyword>
<evidence type="ECO:0000256" key="7">
    <source>
        <dbReference type="ARBA" id="ARBA00023288"/>
    </source>
</evidence>
<dbReference type="SMART" id="SM00173">
    <property type="entry name" value="RAS"/>
    <property type="match status" value="1"/>
</dbReference>
<keyword evidence="6" id="KW-0472">Membrane</keyword>
<keyword evidence="11" id="KW-1185">Reference proteome</keyword>
<dbReference type="InterPro" id="IPR001806">
    <property type="entry name" value="Small_GTPase"/>
</dbReference>
<dbReference type="PRINTS" id="PR00449">
    <property type="entry name" value="RASTRNSFRMNG"/>
</dbReference>